<dbReference type="PANTHER" id="PTHR39323">
    <property type="entry name" value="BLR1149 PROTEIN"/>
    <property type="match status" value="1"/>
</dbReference>
<dbReference type="InterPro" id="IPR029052">
    <property type="entry name" value="Metallo-depent_PP-like"/>
</dbReference>
<dbReference type="eggNOG" id="COG1407">
    <property type="taxonomic scope" value="Bacteria"/>
</dbReference>
<dbReference type="OrthoDB" id="9795838at2"/>
<proteinExistence type="predicted"/>
<dbReference type="Gene3D" id="3.60.21.10">
    <property type="match status" value="1"/>
</dbReference>
<dbReference type="SUPFAM" id="SSF56300">
    <property type="entry name" value="Metallo-dependent phosphatases"/>
    <property type="match status" value="1"/>
</dbReference>
<name>U5T471_9GAMM</name>
<dbReference type="Proteomes" id="UP000017640">
    <property type="component" value="Chromosome"/>
</dbReference>
<dbReference type="HOGENOM" id="CLU_075478_1_0_6"/>
<keyword evidence="2" id="KW-1185">Reference proteome</keyword>
<reference evidence="1 2" key="1">
    <citation type="journal article" date="2013" name="BMC Genomics">
        <title>Genomes of "Spiribacter", a streamlined, successful halophilic bacterium.</title>
        <authorList>
            <person name="Lopez-Perez M."/>
            <person name="Ghai R."/>
            <person name="Leon M.J."/>
            <person name="Rodriguez-Olmos A."/>
            <person name="Copa-Patino J.L."/>
            <person name="Soliveri J."/>
            <person name="Sanchez-Porro C."/>
            <person name="Ventosa A."/>
            <person name="Rodriguez-Valera F."/>
        </authorList>
    </citation>
    <scope>NUCLEOTIDE SEQUENCE [LARGE SCALE GENOMIC DNA]</scope>
    <source>
        <strain evidence="1 2">UAH-SP71</strain>
    </source>
</reference>
<evidence type="ECO:0008006" key="3">
    <source>
        <dbReference type="Google" id="ProtNLM"/>
    </source>
</evidence>
<accession>U5T471</accession>
<dbReference type="RefSeq" id="WP_023367407.1">
    <property type="nucleotide sequence ID" value="NC_022664.1"/>
</dbReference>
<dbReference type="KEGG" id="spiu:SPICUR_06875"/>
<dbReference type="PANTHER" id="PTHR39323:SF1">
    <property type="entry name" value="BLR1149 PROTEIN"/>
    <property type="match status" value="1"/>
</dbReference>
<dbReference type="PIRSF" id="PIRSF000887">
    <property type="entry name" value="Pesterase_MJ0037"/>
    <property type="match status" value="1"/>
</dbReference>
<dbReference type="AlphaFoldDB" id="U5T471"/>
<evidence type="ECO:0000313" key="1">
    <source>
        <dbReference type="EMBL" id="AGY92339.1"/>
    </source>
</evidence>
<dbReference type="InterPro" id="IPR024173">
    <property type="entry name" value="Pesterase_MJ0037-like"/>
</dbReference>
<evidence type="ECO:0000313" key="2">
    <source>
        <dbReference type="Proteomes" id="UP000017640"/>
    </source>
</evidence>
<gene>
    <name evidence="1" type="ORF">SPICUR_06875</name>
</gene>
<protein>
    <recommendedName>
        <fullName evidence="3">Calcineurin-like phosphoesterase domain-containing protein</fullName>
    </recommendedName>
</protein>
<dbReference type="NCBIfam" id="TIGR04123">
    <property type="entry name" value="P_estr_lig_assc"/>
    <property type="match status" value="1"/>
</dbReference>
<dbReference type="EMBL" id="CP005990">
    <property type="protein sequence ID" value="AGY92339.1"/>
    <property type="molecule type" value="Genomic_DNA"/>
</dbReference>
<dbReference type="STRING" id="1335757.SPICUR_06875"/>
<sequence length="222" mass="24002">MTLQSLSFAGQTLDLLPQRAVFWRQTGALLLADLHLGKAAAFRRAGLAVPEGDNQSTLQRVDALINAWQPRSLILLGDILHASLAADPALHQQLLDWRTGHPSLAIIAIIGNHDRDIRQLEPAVDCRVEGLETNGLILRHHPPENASAGPWIGGHWHPMVRLAAGGDSLRLPAFIHEPGDGLVVPAFGGLTGGVLIERRPGRRRYVTSEAAVFGIDAPQRSD</sequence>
<organism evidence="1 2">
    <name type="scientific">Spiribacter curvatus</name>
    <dbReference type="NCBI Taxonomy" id="1335757"/>
    <lineage>
        <taxon>Bacteria</taxon>
        <taxon>Pseudomonadati</taxon>
        <taxon>Pseudomonadota</taxon>
        <taxon>Gammaproteobacteria</taxon>
        <taxon>Chromatiales</taxon>
        <taxon>Ectothiorhodospiraceae</taxon>
        <taxon>Spiribacter</taxon>
    </lineage>
</organism>
<dbReference type="InterPro" id="IPR026336">
    <property type="entry name" value="PdeM-like"/>
</dbReference>